<keyword evidence="8" id="KW-1133">Transmembrane helix</keyword>
<sequence length="608" mass="62800">MTDLATKSGAENAQADDSAVIDDAALTDADTADIDETDLDDADADADETEGPVADETDDLADETEADADADADESEHPVADETDDRADHDGTAAADEQPADETTTVLASVAATDVAPDAAAPTEAVSPIADDAPAHSDPVGGGPSTPAYAWAPMEPAPKKSRKPLWIGLGAGAAVVALTIASVTLIAPGTSVAGVQVGLLPQAVAADVVNQRLADTTIVLVGEGGGAEVTGADLGASVDASGLVAEAFAANPLWNVTAWFPESLDAPVRIDDETATSVLRAAAPELYTEPVDATLAYDASSVSYVTTPAEPGTGIDIAALRAALQDAFEAGETRVEFEAVSAPVQATTPTYVADAAAARLNGILTTAGFYVGSERTVPIAREVAASWLTVTPGERGTFDISADAAAIEEIVAGLPEQVDRAVVDATVITNSAGEVLRAMSEGVTGRTLGDTSTIADDFAAQLAAGNGAYELPITETEFKTTALERRVEVDLSAQTTYLYENDKVIGTYTISSGMNATPTPTGHFTVNAYTRIQDMGALCYNPEAVNSYCTEDVPWITWFAPDIAFHGASAFRSALGFQQSHGCVNMWDADAKFIYDWTVTGTEVWVHA</sequence>
<keyword evidence="5 6" id="KW-0961">Cell wall biogenesis/degradation</keyword>
<evidence type="ECO:0000256" key="6">
    <source>
        <dbReference type="PROSITE-ProRule" id="PRU01373"/>
    </source>
</evidence>
<dbReference type="Pfam" id="PF12229">
    <property type="entry name" value="PG_binding_4"/>
    <property type="match status" value="1"/>
</dbReference>
<evidence type="ECO:0000313" key="10">
    <source>
        <dbReference type="EMBL" id="MBD8023622.1"/>
    </source>
</evidence>
<comment type="pathway">
    <text evidence="1 6">Cell wall biogenesis; peptidoglycan biosynthesis.</text>
</comment>
<keyword evidence="8" id="KW-0812">Transmembrane</keyword>
<dbReference type="InterPro" id="IPR038063">
    <property type="entry name" value="Transpep_catalytic_dom"/>
</dbReference>
<evidence type="ECO:0000256" key="3">
    <source>
        <dbReference type="ARBA" id="ARBA00022960"/>
    </source>
</evidence>
<dbReference type="CDD" id="cd16913">
    <property type="entry name" value="YkuD_like"/>
    <property type="match status" value="1"/>
</dbReference>
<name>A0ABR8X3C4_9MICO</name>
<dbReference type="PANTHER" id="PTHR30582:SF2">
    <property type="entry name" value="L,D-TRANSPEPTIDASE YCIB-RELATED"/>
    <property type="match status" value="1"/>
</dbReference>
<feature type="domain" description="L,D-TPase catalytic" evidence="9">
    <location>
        <begin position="485"/>
        <end position="607"/>
    </location>
</feature>
<feature type="compositionally biased region" description="Acidic residues" evidence="7">
    <location>
        <begin position="30"/>
        <end position="74"/>
    </location>
</feature>
<dbReference type="PROSITE" id="PS52029">
    <property type="entry name" value="LD_TPASE"/>
    <property type="match status" value="1"/>
</dbReference>
<protein>
    <submittedName>
        <fullName evidence="10">L,D-transpeptidase family protein</fullName>
    </submittedName>
</protein>
<evidence type="ECO:0000256" key="2">
    <source>
        <dbReference type="ARBA" id="ARBA00022679"/>
    </source>
</evidence>
<organism evidence="10 11">
    <name type="scientific">Microbacterium gallinarum</name>
    <dbReference type="NCBI Taxonomy" id="2762209"/>
    <lineage>
        <taxon>Bacteria</taxon>
        <taxon>Bacillati</taxon>
        <taxon>Actinomycetota</taxon>
        <taxon>Actinomycetes</taxon>
        <taxon>Micrococcales</taxon>
        <taxon>Microbacteriaceae</taxon>
        <taxon>Microbacterium</taxon>
    </lineage>
</organism>
<keyword evidence="8" id="KW-0472">Membrane</keyword>
<dbReference type="Gene3D" id="2.40.440.10">
    <property type="entry name" value="L,D-transpeptidase catalytic domain-like"/>
    <property type="match status" value="1"/>
</dbReference>
<evidence type="ECO:0000256" key="8">
    <source>
        <dbReference type="SAM" id="Phobius"/>
    </source>
</evidence>
<feature type="transmembrane region" description="Helical" evidence="8">
    <location>
        <begin position="165"/>
        <end position="187"/>
    </location>
</feature>
<feature type="active site" description="Proton donor/acceptor" evidence="6">
    <location>
        <position position="566"/>
    </location>
</feature>
<gene>
    <name evidence="10" type="ORF">H9622_08470</name>
</gene>
<proteinExistence type="predicted"/>
<dbReference type="InterPro" id="IPR022029">
    <property type="entry name" value="YoaR-like_PG-bd"/>
</dbReference>
<dbReference type="RefSeq" id="WP_191765951.1">
    <property type="nucleotide sequence ID" value="NZ_JACSPM010000002.1"/>
</dbReference>
<evidence type="ECO:0000256" key="4">
    <source>
        <dbReference type="ARBA" id="ARBA00022984"/>
    </source>
</evidence>
<keyword evidence="4 6" id="KW-0573">Peptidoglycan synthesis</keyword>
<evidence type="ECO:0000256" key="7">
    <source>
        <dbReference type="SAM" id="MobiDB-lite"/>
    </source>
</evidence>
<comment type="caution">
    <text evidence="10">The sequence shown here is derived from an EMBL/GenBank/DDBJ whole genome shotgun (WGS) entry which is preliminary data.</text>
</comment>
<feature type="region of interest" description="Disordered" evidence="7">
    <location>
        <begin position="129"/>
        <end position="157"/>
    </location>
</feature>
<evidence type="ECO:0000259" key="9">
    <source>
        <dbReference type="PROSITE" id="PS52029"/>
    </source>
</evidence>
<reference evidence="10 11" key="1">
    <citation type="submission" date="2020-08" db="EMBL/GenBank/DDBJ databases">
        <title>A Genomic Blueprint of the Chicken Gut Microbiome.</title>
        <authorList>
            <person name="Gilroy R."/>
            <person name="Ravi A."/>
            <person name="Getino M."/>
            <person name="Pursley I."/>
            <person name="Horton D.L."/>
            <person name="Alikhan N.-F."/>
            <person name="Baker D."/>
            <person name="Gharbi K."/>
            <person name="Hall N."/>
            <person name="Watson M."/>
            <person name="Adriaenssens E.M."/>
            <person name="Foster-Nyarko E."/>
            <person name="Jarju S."/>
            <person name="Secka A."/>
            <person name="Antonio M."/>
            <person name="Oren A."/>
            <person name="Chaudhuri R."/>
            <person name="La Ragione R.M."/>
            <person name="Hildebrand F."/>
            <person name="Pallen M.J."/>
        </authorList>
    </citation>
    <scope>NUCLEOTIDE SEQUENCE [LARGE SCALE GENOMIC DNA]</scope>
    <source>
        <strain evidence="10 11">Sa1CUA4</strain>
    </source>
</reference>
<dbReference type="InterPro" id="IPR005490">
    <property type="entry name" value="LD_TPept_cat_dom"/>
</dbReference>
<dbReference type="EMBL" id="JACSPM010000002">
    <property type="protein sequence ID" value="MBD8023622.1"/>
    <property type="molecule type" value="Genomic_DNA"/>
</dbReference>
<dbReference type="Proteomes" id="UP000602532">
    <property type="component" value="Unassembled WGS sequence"/>
</dbReference>
<evidence type="ECO:0000256" key="5">
    <source>
        <dbReference type="ARBA" id="ARBA00023316"/>
    </source>
</evidence>
<dbReference type="InterPro" id="IPR050979">
    <property type="entry name" value="LD-transpeptidase"/>
</dbReference>
<feature type="region of interest" description="Disordered" evidence="7">
    <location>
        <begin position="1"/>
        <end position="103"/>
    </location>
</feature>
<feature type="compositionally biased region" description="Basic and acidic residues" evidence="7">
    <location>
        <begin position="75"/>
        <end position="91"/>
    </location>
</feature>
<evidence type="ECO:0000313" key="11">
    <source>
        <dbReference type="Proteomes" id="UP000602532"/>
    </source>
</evidence>
<dbReference type="PANTHER" id="PTHR30582">
    <property type="entry name" value="L,D-TRANSPEPTIDASE"/>
    <property type="match status" value="1"/>
</dbReference>
<dbReference type="Pfam" id="PF03734">
    <property type="entry name" value="YkuD"/>
    <property type="match status" value="1"/>
</dbReference>
<evidence type="ECO:0000256" key="1">
    <source>
        <dbReference type="ARBA" id="ARBA00004752"/>
    </source>
</evidence>
<keyword evidence="3 6" id="KW-0133">Cell shape</keyword>
<dbReference type="SUPFAM" id="SSF141523">
    <property type="entry name" value="L,D-transpeptidase catalytic domain-like"/>
    <property type="match status" value="1"/>
</dbReference>
<feature type="active site" description="Nucleophile" evidence="6">
    <location>
        <position position="583"/>
    </location>
</feature>
<keyword evidence="2" id="KW-0808">Transferase</keyword>
<accession>A0ABR8X3C4</accession>
<keyword evidence="11" id="KW-1185">Reference proteome</keyword>